<feature type="transmembrane region" description="Helical" evidence="1">
    <location>
        <begin position="12"/>
        <end position="29"/>
    </location>
</feature>
<accession>A0A3R9QA04</accession>
<dbReference type="RefSeq" id="WP_125699744.1">
    <property type="nucleotide sequence ID" value="NZ_RFES01000013.1"/>
</dbReference>
<dbReference type="AlphaFoldDB" id="A0A3R9QA04"/>
<reference evidence="2 3" key="1">
    <citation type="submission" date="2018-10" db="EMBL/GenBank/DDBJ databases">
        <title>GWAS and RNA-Seq identify cryptic mechanisms of antimicrobial resistance in Acinetobacter baumannii.</title>
        <authorList>
            <person name="Sahl J.W."/>
        </authorList>
    </citation>
    <scope>NUCLEOTIDE SEQUENCE [LARGE SCALE GENOMIC DNA]</scope>
    <source>
        <strain evidence="2 3">TG41018</strain>
    </source>
</reference>
<proteinExistence type="predicted"/>
<evidence type="ECO:0000256" key="1">
    <source>
        <dbReference type="SAM" id="Phobius"/>
    </source>
</evidence>
<name>A0A3R9QA04_9GAMM</name>
<organism evidence="2 3">
    <name type="scientific">Acinetobacter lactucae</name>
    <dbReference type="NCBI Taxonomy" id="1785128"/>
    <lineage>
        <taxon>Bacteria</taxon>
        <taxon>Pseudomonadati</taxon>
        <taxon>Pseudomonadota</taxon>
        <taxon>Gammaproteobacteria</taxon>
        <taxon>Moraxellales</taxon>
        <taxon>Moraxellaceae</taxon>
        <taxon>Acinetobacter</taxon>
        <taxon>Acinetobacter calcoaceticus/baumannii complex</taxon>
    </lineage>
</organism>
<comment type="caution">
    <text evidence="2">The sequence shown here is derived from an EMBL/GenBank/DDBJ whole genome shotgun (WGS) entry which is preliminary data.</text>
</comment>
<evidence type="ECO:0000313" key="3">
    <source>
        <dbReference type="Proteomes" id="UP000276905"/>
    </source>
</evidence>
<protein>
    <submittedName>
        <fullName evidence="2">Uncharacterized protein</fullName>
    </submittedName>
</protein>
<evidence type="ECO:0000313" key="2">
    <source>
        <dbReference type="EMBL" id="RSO53276.1"/>
    </source>
</evidence>
<feature type="transmembrane region" description="Helical" evidence="1">
    <location>
        <begin position="41"/>
        <end position="62"/>
    </location>
</feature>
<keyword evidence="1" id="KW-0812">Transmembrane</keyword>
<dbReference type="EMBL" id="RFES01000013">
    <property type="protein sequence ID" value="RSO53276.1"/>
    <property type="molecule type" value="Genomic_DNA"/>
</dbReference>
<keyword evidence="1" id="KW-0472">Membrane</keyword>
<gene>
    <name evidence="2" type="ORF">EA756_16975</name>
</gene>
<keyword evidence="1" id="KW-1133">Transmembrane helix</keyword>
<sequence>MKKKELVEKVTGWILAVTLYGTGVFYFFTKVLKITGDDLDAFVGLLGVGATLFGGYMAIYLFTDWRDQKQFEVEKEKLDNILKFLGGIHTSLILLNSDINYLKKTENQFTYYPEILERRSPNIQDELFNMFSEIKVYSILANNEDLIKLYNNFEKTCFALFGLNEIYIKNEYKKYLDCIYGNHMEDKSNINGYEKNYTLETKVPLKEYIIMLKVKLEYKLPRSVIDTDGNVILSESKTYLEYIKQARKEVDEMMMYCAKKIKPN</sequence>
<dbReference type="Proteomes" id="UP000276905">
    <property type="component" value="Unassembled WGS sequence"/>
</dbReference>